<organism evidence="2 3">
    <name type="scientific">Haloplanus ruber</name>
    <dbReference type="NCBI Taxonomy" id="869892"/>
    <lineage>
        <taxon>Archaea</taxon>
        <taxon>Methanobacteriati</taxon>
        <taxon>Methanobacteriota</taxon>
        <taxon>Stenosarchaea group</taxon>
        <taxon>Halobacteria</taxon>
        <taxon>Halobacteriales</taxon>
        <taxon>Haloferacaceae</taxon>
        <taxon>Haloplanus</taxon>
    </lineage>
</organism>
<evidence type="ECO:0000313" key="2">
    <source>
        <dbReference type="EMBL" id="MFD1635316.1"/>
    </source>
</evidence>
<accession>A0ABD6D4N9</accession>
<proteinExistence type="predicted"/>
<evidence type="ECO:0000313" key="3">
    <source>
        <dbReference type="Proteomes" id="UP001597075"/>
    </source>
</evidence>
<comment type="caution">
    <text evidence="2">The sequence shown here is derived from an EMBL/GenBank/DDBJ whole genome shotgun (WGS) entry which is preliminary data.</text>
</comment>
<name>A0ABD6D4N9_9EURY</name>
<reference evidence="2 3" key="1">
    <citation type="journal article" date="2019" name="Int. J. Syst. Evol. Microbiol.">
        <title>The Global Catalogue of Microorganisms (GCM) 10K type strain sequencing project: providing services to taxonomists for standard genome sequencing and annotation.</title>
        <authorList>
            <consortium name="The Broad Institute Genomics Platform"/>
            <consortium name="The Broad Institute Genome Sequencing Center for Infectious Disease"/>
            <person name="Wu L."/>
            <person name="Ma J."/>
        </authorList>
    </citation>
    <scope>NUCLEOTIDE SEQUENCE [LARGE SCALE GENOMIC DNA]</scope>
    <source>
        <strain evidence="2 3">CGMCC 1.10594</strain>
    </source>
</reference>
<dbReference type="RefSeq" id="WP_256406454.1">
    <property type="nucleotide sequence ID" value="NZ_CP187153.1"/>
</dbReference>
<dbReference type="InterPro" id="IPR058276">
    <property type="entry name" value="DUF7970"/>
</dbReference>
<gene>
    <name evidence="2" type="ORF">ACFSBJ_16465</name>
</gene>
<dbReference type="AlphaFoldDB" id="A0ABD6D4N9"/>
<dbReference type="EMBL" id="JBHUDL010000011">
    <property type="protein sequence ID" value="MFD1635316.1"/>
    <property type="molecule type" value="Genomic_DNA"/>
</dbReference>
<evidence type="ECO:0008006" key="4">
    <source>
        <dbReference type="Google" id="ProtNLM"/>
    </source>
</evidence>
<feature type="compositionally biased region" description="Basic and acidic residues" evidence="1">
    <location>
        <begin position="35"/>
        <end position="58"/>
    </location>
</feature>
<keyword evidence="3" id="KW-1185">Reference proteome</keyword>
<dbReference type="Pfam" id="PF25925">
    <property type="entry name" value="DUF7970"/>
    <property type="match status" value="1"/>
</dbReference>
<feature type="region of interest" description="Disordered" evidence="1">
    <location>
        <begin position="1"/>
        <end position="96"/>
    </location>
</feature>
<dbReference type="Proteomes" id="UP001597075">
    <property type="component" value="Unassembled WGS sequence"/>
</dbReference>
<protein>
    <recommendedName>
        <fullName evidence="4">Ubiquitin-like domain-containing protein</fullName>
    </recommendedName>
</protein>
<evidence type="ECO:0000256" key="1">
    <source>
        <dbReference type="SAM" id="MobiDB-lite"/>
    </source>
</evidence>
<feature type="compositionally biased region" description="Polar residues" evidence="1">
    <location>
        <begin position="24"/>
        <end position="34"/>
    </location>
</feature>
<sequence>MGKDSRYDFDEGSTDALGDDEPEPTQSQSQGQDQDATRRGQRHETGDQAPENARRSPSDQDNSLPAGGEAGDLRTNATHHTLPEEFDMNNLPVKQRRSNVKEYRDVDLTVTIQNETMNDIRDAKRKLEDAFEGEVPKTDVYEIVLIAGANDDLSLLDAAHIVGYGID</sequence>
<feature type="compositionally biased region" description="Acidic residues" evidence="1">
    <location>
        <begin position="10"/>
        <end position="23"/>
    </location>
</feature>